<dbReference type="AlphaFoldDB" id="A0A4S4MLQ9"/>
<dbReference type="GO" id="GO:0003677">
    <property type="term" value="F:DNA binding"/>
    <property type="evidence" value="ECO:0007669"/>
    <property type="project" value="InterPro"/>
</dbReference>
<dbReference type="GO" id="GO:0005634">
    <property type="term" value="C:nucleus"/>
    <property type="evidence" value="ECO:0007669"/>
    <property type="project" value="TreeGrafter"/>
</dbReference>
<evidence type="ECO:0000313" key="4">
    <source>
        <dbReference type="EMBL" id="THH26824.1"/>
    </source>
</evidence>
<dbReference type="InterPro" id="IPR022312">
    <property type="entry name" value="DNA_pol_X"/>
</dbReference>
<dbReference type="Proteomes" id="UP000308730">
    <property type="component" value="Unassembled WGS sequence"/>
</dbReference>
<dbReference type="GO" id="GO:0006303">
    <property type="term" value="P:double-strand break repair via nonhomologous end joining"/>
    <property type="evidence" value="ECO:0007669"/>
    <property type="project" value="TreeGrafter"/>
</dbReference>
<dbReference type="OrthoDB" id="205514at2759"/>
<evidence type="ECO:0000256" key="2">
    <source>
        <dbReference type="ARBA" id="ARBA00022695"/>
    </source>
</evidence>
<sequence>MEIPVQHDSCVLEKQRRDLIATPGYDRPLLMGYTTAINRIRGHDKPITHIDEAVAVLKNVVRSVVGRVVIYLQTGQTNMPDDEEMRKTDMMTNAVRVLSRIVGIGRQKTAMELASKGCYTVEQLREPQFYKMLQKRSQTALDWQDVVDAEASEEQAEAVAQFIRDNISSKFETVLVGSHRRNQTSKIINILLFHPGHVHIPTPSDNVFTVFKKPTRGNTSEGRIIMAPNVLQPLRDRGLIVGEMSQGVRLWTGIVRVPKREGVDVWEGRWARLNAIQAREGVYRRVEISYVSFIPVTTLVECCSEFCGDYRMAPWKSRGAALLGSTGDRKFIMDMRYSAEKLGMRLDEFGLWRWIEDPNDAIASHPSTSALTNAELPLPGGKSKGYWVLVAGETEESIFEELNPAI</sequence>
<dbReference type="EMBL" id="SGPM01000307">
    <property type="protein sequence ID" value="THH26824.1"/>
    <property type="molecule type" value="Genomic_DNA"/>
</dbReference>
<gene>
    <name evidence="4" type="ORF">EUX98_g7371</name>
</gene>
<evidence type="ECO:0000256" key="1">
    <source>
        <dbReference type="ARBA" id="ARBA00022679"/>
    </source>
</evidence>
<organism evidence="4 5">
    <name type="scientific">Antrodiella citrinella</name>
    <dbReference type="NCBI Taxonomy" id="2447956"/>
    <lineage>
        <taxon>Eukaryota</taxon>
        <taxon>Fungi</taxon>
        <taxon>Dikarya</taxon>
        <taxon>Basidiomycota</taxon>
        <taxon>Agaricomycotina</taxon>
        <taxon>Agaricomycetes</taxon>
        <taxon>Polyporales</taxon>
        <taxon>Steccherinaceae</taxon>
        <taxon>Antrodiella</taxon>
    </lineage>
</organism>
<feature type="domain" description="DNA polymerase beta thumb" evidence="3">
    <location>
        <begin position="321"/>
        <end position="403"/>
    </location>
</feature>
<name>A0A4S4MLQ9_9APHY</name>
<proteinExistence type="predicted"/>
<evidence type="ECO:0000259" key="3">
    <source>
        <dbReference type="Pfam" id="PF14791"/>
    </source>
</evidence>
<dbReference type="Gene3D" id="3.30.460.10">
    <property type="entry name" value="Beta Polymerase, domain 2"/>
    <property type="match status" value="1"/>
</dbReference>
<keyword evidence="1" id="KW-0808">Transferase</keyword>
<dbReference type="InterPro" id="IPR029398">
    <property type="entry name" value="PolB_thumb"/>
</dbReference>
<dbReference type="PANTHER" id="PTHR11276">
    <property type="entry name" value="DNA POLYMERASE TYPE-X FAMILY MEMBER"/>
    <property type="match status" value="1"/>
</dbReference>
<keyword evidence="2" id="KW-0548">Nucleotidyltransferase</keyword>
<dbReference type="SUPFAM" id="SSF81301">
    <property type="entry name" value="Nucleotidyltransferase"/>
    <property type="match status" value="1"/>
</dbReference>
<dbReference type="InterPro" id="IPR037160">
    <property type="entry name" value="DNA_Pol_thumb_sf"/>
</dbReference>
<comment type="caution">
    <text evidence="4">The sequence shown here is derived from an EMBL/GenBank/DDBJ whole genome shotgun (WGS) entry which is preliminary data.</text>
</comment>
<dbReference type="Gene3D" id="3.30.210.10">
    <property type="entry name" value="DNA polymerase, thumb domain"/>
    <property type="match status" value="1"/>
</dbReference>
<keyword evidence="5" id="KW-1185">Reference proteome</keyword>
<dbReference type="Pfam" id="PF14791">
    <property type="entry name" value="DNA_pol_B_thumb"/>
    <property type="match status" value="1"/>
</dbReference>
<dbReference type="PANTHER" id="PTHR11276:SF28">
    <property type="entry name" value="DNA POLYMERASE LAMBDA"/>
    <property type="match status" value="1"/>
</dbReference>
<evidence type="ECO:0000313" key="5">
    <source>
        <dbReference type="Proteomes" id="UP000308730"/>
    </source>
</evidence>
<dbReference type="GO" id="GO:0003887">
    <property type="term" value="F:DNA-directed DNA polymerase activity"/>
    <property type="evidence" value="ECO:0007669"/>
    <property type="project" value="InterPro"/>
</dbReference>
<protein>
    <recommendedName>
        <fullName evidence="3">DNA polymerase beta thumb domain-containing protein</fullName>
    </recommendedName>
</protein>
<accession>A0A4S4MLQ9</accession>
<dbReference type="InterPro" id="IPR043519">
    <property type="entry name" value="NT_sf"/>
</dbReference>
<reference evidence="4 5" key="1">
    <citation type="submission" date="2019-02" db="EMBL/GenBank/DDBJ databases">
        <title>Genome sequencing of the rare red list fungi Antrodiella citrinella (Flaviporus citrinellus).</title>
        <authorList>
            <person name="Buettner E."/>
            <person name="Kellner H."/>
        </authorList>
    </citation>
    <scope>NUCLEOTIDE SEQUENCE [LARGE SCALE GENOMIC DNA]</scope>
    <source>
        <strain evidence="4 5">DSM 108506</strain>
    </source>
</reference>